<dbReference type="CDD" id="cd00054">
    <property type="entry name" value="EGF_CA"/>
    <property type="match status" value="3"/>
</dbReference>
<organism evidence="7 8">
    <name type="scientific">Cichlidogyrus casuarinus</name>
    <dbReference type="NCBI Taxonomy" id="1844966"/>
    <lineage>
        <taxon>Eukaryota</taxon>
        <taxon>Metazoa</taxon>
        <taxon>Spiralia</taxon>
        <taxon>Lophotrochozoa</taxon>
        <taxon>Platyhelminthes</taxon>
        <taxon>Monogenea</taxon>
        <taxon>Monopisthocotylea</taxon>
        <taxon>Dactylogyridea</taxon>
        <taxon>Ancyrocephalidae</taxon>
        <taxon>Cichlidogyrus</taxon>
    </lineage>
</organism>
<name>A0ABD2PS44_9PLAT</name>
<feature type="domain" description="EGF-like calcium-binding" evidence="5">
    <location>
        <begin position="32"/>
        <end position="74"/>
    </location>
</feature>
<evidence type="ECO:0000313" key="7">
    <source>
        <dbReference type="EMBL" id="KAL3310074.1"/>
    </source>
</evidence>
<dbReference type="Gene3D" id="2.10.25.10">
    <property type="entry name" value="Laminin"/>
    <property type="match status" value="3"/>
</dbReference>
<evidence type="ECO:0000313" key="8">
    <source>
        <dbReference type="Proteomes" id="UP001626550"/>
    </source>
</evidence>
<dbReference type="InterPro" id="IPR018097">
    <property type="entry name" value="EGF_Ca-bd_CS"/>
</dbReference>
<feature type="domain" description="EGF-like" evidence="6">
    <location>
        <begin position="4"/>
        <end position="31"/>
    </location>
</feature>
<dbReference type="PANTHER" id="PTHR24034">
    <property type="entry name" value="EGF-LIKE DOMAIN-CONTAINING PROTEIN"/>
    <property type="match status" value="1"/>
</dbReference>
<dbReference type="InterPro" id="IPR000742">
    <property type="entry name" value="EGF"/>
</dbReference>
<dbReference type="PANTHER" id="PTHR24034:SF89">
    <property type="entry name" value="COMPLEMENT COMPONENT C1Q RECEPTOR"/>
    <property type="match status" value="1"/>
</dbReference>
<evidence type="ECO:0000259" key="5">
    <source>
        <dbReference type="SMART" id="SM00179"/>
    </source>
</evidence>
<evidence type="ECO:0000256" key="1">
    <source>
        <dbReference type="ARBA" id="ARBA00022536"/>
    </source>
</evidence>
<evidence type="ECO:0000256" key="2">
    <source>
        <dbReference type="ARBA" id="ARBA00022737"/>
    </source>
</evidence>
<dbReference type="SMART" id="SM00179">
    <property type="entry name" value="EGF_CA"/>
    <property type="match status" value="3"/>
</dbReference>
<dbReference type="InterPro" id="IPR009030">
    <property type="entry name" value="Growth_fac_rcpt_cys_sf"/>
</dbReference>
<evidence type="ECO:0000259" key="6">
    <source>
        <dbReference type="SMART" id="SM00181"/>
    </source>
</evidence>
<feature type="domain" description="EGF-like calcium-binding" evidence="5">
    <location>
        <begin position="75"/>
        <end position="118"/>
    </location>
</feature>
<dbReference type="InterPro" id="IPR049883">
    <property type="entry name" value="NOTCH1_EGF-like"/>
</dbReference>
<keyword evidence="8" id="KW-1185">Reference proteome</keyword>
<dbReference type="PROSITE" id="PS01187">
    <property type="entry name" value="EGF_CA"/>
    <property type="match status" value="2"/>
</dbReference>
<evidence type="ECO:0000256" key="4">
    <source>
        <dbReference type="SAM" id="MobiDB-lite"/>
    </source>
</evidence>
<feature type="compositionally biased region" description="Low complexity" evidence="4">
    <location>
        <begin position="436"/>
        <end position="458"/>
    </location>
</feature>
<dbReference type="FunFam" id="2.10.25.10:FF:000119">
    <property type="entry name" value="vitamin K-dependent protein S"/>
    <property type="match status" value="1"/>
</dbReference>
<dbReference type="AlphaFoldDB" id="A0ABD2PS44"/>
<evidence type="ECO:0000256" key="3">
    <source>
        <dbReference type="ARBA" id="ARBA00023157"/>
    </source>
</evidence>
<feature type="region of interest" description="Disordered" evidence="4">
    <location>
        <begin position="488"/>
        <end position="512"/>
    </location>
</feature>
<reference evidence="7 8" key="1">
    <citation type="submission" date="2024-11" db="EMBL/GenBank/DDBJ databases">
        <title>Adaptive evolution of stress response genes in parasites aligns with host niche diversity.</title>
        <authorList>
            <person name="Hahn C."/>
            <person name="Resl P."/>
        </authorList>
    </citation>
    <scope>NUCLEOTIDE SEQUENCE [LARGE SCALE GENOMIC DNA]</scope>
    <source>
        <strain evidence="7">EGGRZ-B1_66</strain>
        <tissue evidence="7">Body</tissue>
    </source>
</reference>
<proteinExistence type="predicted"/>
<dbReference type="InterPro" id="IPR000152">
    <property type="entry name" value="EGF-type_Asp/Asn_hydroxyl_site"/>
</dbReference>
<feature type="domain" description="EGF-like" evidence="6">
    <location>
        <begin position="78"/>
        <end position="118"/>
    </location>
</feature>
<keyword evidence="1" id="KW-0245">EGF-like domain</keyword>
<dbReference type="SMART" id="SM00181">
    <property type="entry name" value="EGF"/>
    <property type="match status" value="3"/>
</dbReference>
<dbReference type="SUPFAM" id="SSF57184">
    <property type="entry name" value="Growth factor receptor domain"/>
    <property type="match status" value="1"/>
</dbReference>
<dbReference type="InterPro" id="IPR050751">
    <property type="entry name" value="ECM_structural_protein"/>
</dbReference>
<feature type="region of interest" description="Disordered" evidence="4">
    <location>
        <begin position="436"/>
        <end position="466"/>
    </location>
</feature>
<dbReference type="EMBL" id="JBJKFK010003266">
    <property type="protein sequence ID" value="KAL3310074.1"/>
    <property type="molecule type" value="Genomic_DNA"/>
</dbReference>
<sequence>MTIHSCRNTIGSYECTCGAGYSYHVDSKSCKDINECLSQDHGCEFKCINTKGSYKCACDEPFFSIDKENKKKCRDVNECTETTHCLEHDNKECVNKRGGFECFCVPNRVYNSTSDVCEFLDYYLITALVIYNRTLLTMDSPFLREGQLDLTIKYFKLVVPNLSVERGPFKSLEDSFQEAEFLGYEAYTEPKTGTLLVSVKIMMKLIFNSGSAPSDWAFGKRYLELTPRILVSNTFKHSFFSPRGITSLLITKVLEMHLKFGMLRYWHSVQSEFEHNDRFLMLFAQPLNTTLISKILGVSNISQEYLKMAEALNENGIPYFPIHKEVASSLPDLNFYDFDECSSGTILLILGNCDNVLMNAAQASQRLDMDNDRMPEDVTRDLTHRHYSGDIDMDDEFHIPHTPRMAVVPADDDLVFFQDSDWTQIVNEGNDAEINTSTSTVETSPTTVETSTTTATPSEGNNNLVPENIWDTNGDSEWETVINAASDESQNNEDHFESSMDFSPWSSLPEWL</sequence>
<keyword evidence="3" id="KW-1015">Disulfide bond</keyword>
<gene>
    <name evidence="7" type="ORF">Ciccas_011366</name>
</gene>
<keyword evidence="2" id="KW-0677">Repeat</keyword>
<dbReference type="Pfam" id="PF07645">
    <property type="entry name" value="EGF_CA"/>
    <property type="match status" value="3"/>
</dbReference>
<dbReference type="Proteomes" id="UP001626550">
    <property type="component" value="Unassembled WGS sequence"/>
</dbReference>
<feature type="domain" description="EGF-like calcium-binding" evidence="5">
    <location>
        <begin position="4"/>
        <end position="31"/>
    </location>
</feature>
<feature type="domain" description="EGF-like" evidence="6">
    <location>
        <begin position="35"/>
        <end position="74"/>
    </location>
</feature>
<protein>
    <submittedName>
        <fullName evidence="7">Uncharacterized protein</fullName>
    </submittedName>
</protein>
<comment type="caution">
    <text evidence="7">The sequence shown here is derived from an EMBL/GenBank/DDBJ whole genome shotgun (WGS) entry which is preliminary data.</text>
</comment>
<dbReference type="InterPro" id="IPR001881">
    <property type="entry name" value="EGF-like_Ca-bd_dom"/>
</dbReference>
<accession>A0ABD2PS44</accession>
<dbReference type="PROSITE" id="PS00010">
    <property type="entry name" value="ASX_HYDROXYL"/>
    <property type="match status" value="1"/>
</dbReference>